<dbReference type="SMART" id="SM00575">
    <property type="entry name" value="ZnF_PMZ"/>
    <property type="match status" value="1"/>
</dbReference>
<feature type="domain" description="SWIM-type" evidence="7">
    <location>
        <begin position="864"/>
        <end position="896"/>
    </location>
</feature>
<dbReference type="EMBL" id="JAYDYQ010002686">
    <property type="protein sequence ID" value="KAK4480405.1"/>
    <property type="molecule type" value="Genomic_DNA"/>
</dbReference>
<feature type="region of interest" description="Disordered" evidence="5">
    <location>
        <begin position="294"/>
        <end position="357"/>
    </location>
</feature>
<organism evidence="8 9">
    <name type="scientific">Penstemon davidsonii</name>
    <dbReference type="NCBI Taxonomy" id="160366"/>
    <lineage>
        <taxon>Eukaryota</taxon>
        <taxon>Viridiplantae</taxon>
        <taxon>Streptophyta</taxon>
        <taxon>Embryophyta</taxon>
        <taxon>Tracheophyta</taxon>
        <taxon>Spermatophyta</taxon>
        <taxon>Magnoliopsida</taxon>
        <taxon>eudicotyledons</taxon>
        <taxon>Gunneridae</taxon>
        <taxon>Pentapetalae</taxon>
        <taxon>asterids</taxon>
        <taxon>lamiids</taxon>
        <taxon>Lamiales</taxon>
        <taxon>Plantaginaceae</taxon>
        <taxon>Cheloneae</taxon>
        <taxon>Penstemon</taxon>
    </lineage>
</organism>
<dbReference type="PROSITE" id="PS50158">
    <property type="entry name" value="ZF_CCHC"/>
    <property type="match status" value="1"/>
</dbReference>
<evidence type="ECO:0000256" key="3">
    <source>
        <dbReference type="ARBA" id="ARBA00022833"/>
    </source>
</evidence>
<evidence type="ECO:0000259" key="6">
    <source>
        <dbReference type="PROSITE" id="PS50158"/>
    </source>
</evidence>
<keyword evidence="9" id="KW-1185">Reference proteome</keyword>
<comment type="caution">
    <text evidence="8">The sequence shown here is derived from an EMBL/GenBank/DDBJ whole genome shotgun (WGS) entry which is preliminary data.</text>
</comment>
<keyword evidence="2 4" id="KW-0863">Zinc-finger</keyword>
<accession>A0ABR0CTM0</accession>
<dbReference type="InterPro" id="IPR001878">
    <property type="entry name" value="Znf_CCHC"/>
</dbReference>
<feature type="compositionally biased region" description="Acidic residues" evidence="5">
    <location>
        <begin position="311"/>
        <end position="323"/>
    </location>
</feature>
<dbReference type="InterPro" id="IPR007527">
    <property type="entry name" value="Znf_SWIM"/>
</dbReference>
<dbReference type="PANTHER" id="PTHR31973:SF195">
    <property type="entry name" value="MUDR FAMILY TRANSPOSASE"/>
    <property type="match status" value="1"/>
</dbReference>
<reference evidence="8 9" key="1">
    <citation type="journal article" date="2023" name="bioRxiv">
        <title>Genome report: Whole genome sequence and annotation of Penstemon davidsonii.</title>
        <authorList>
            <person name="Ostevik K.L."/>
            <person name="Alabady M."/>
            <person name="Zhang M."/>
            <person name="Rausher M.D."/>
        </authorList>
    </citation>
    <scope>NUCLEOTIDE SEQUENCE [LARGE SCALE GENOMIC DNA]</scope>
    <source>
        <strain evidence="8">DNT005</strain>
        <tissue evidence="8">Whole leaf</tissue>
    </source>
</reference>
<protein>
    <recommendedName>
        <fullName evidence="10">SWIM-type domain-containing protein</fullName>
    </recommendedName>
</protein>
<evidence type="ECO:0000256" key="5">
    <source>
        <dbReference type="SAM" id="MobiDB-lite"/>
    </source>
</evidence>
<dbReference type="InterPro" id="IPR018289">
    <property type="entry name" value="MULE_transposase_dom"/>
</dbReference>
<sequence length="990" mass="113110">MCQGVIYGTCQDEQFSLELLSRPSSKAFLLKVSNTASGKVQTAHCSTLLTVLREDTSKDVILTFNLIQKFITGFVCVRGFDRESRAPRPLKARLHFPASKMTKQNEQNKKNRSNIERAEFLKMGTYSSGFVMDGIPVTFLCYWGGNILNPHSGCEYDIPPKRPLRANSRWSYENLITELYKVTGLNKRDFKLGVICRFPISFDHSTANYTALHISDNSCVEAMFDAFTYFSGIGSLQLYLEIEPIDNLGFATDTEVGCSHYVGGIIDSHVDEGNPGPSTFQSDVGTTNQIDLVVPTDISPHGPRNARGLNDDLETDSEDDEDYIENRLMEEDDGSSSSSSDIGETSTEDNNMDVNELPENRINDIDCPFYKEIGEGSCATDIRASQIQLSVSDQLVKGLLFRSKNDMQCAVKKYHIKRNWRYKVRKSTDKTWAICCYKKEYPCNFYLRASFLLKKNGLWEVTRYRGPHTCLCAGLGQDHFHLDSKLIAWDILNLVKVDPDLKIRVIVEYVKNSFNKEISYKKAWCGKQKAIAQIYGDWEESYQRLPKVLAAIKQYNPETIVEFYRPPLPGQMDKFRRVFWAFGPCIHAFTHCRPVVSIDGTFLHGMYKGVLLIAMGCDANDSILPLAFAIVKNESFKTWNWFLNLVQEHVVKGREICLISYRHQGILSAIRESRCTNITHRYCLRHVRANFCKVHTGGHLKRLVWKAGCSHQDRKFKGVLEQIELLSKDALTWLRRLDKKKWTIAHDGGYRYGIMTTNISEVFNGVMKGARGMPITAIIEQTFYRCVFYFQSRLGIAELAMENIGLPNTQPQNRFSPKVYQMLLHNTEKVGGMHVTIFNNSGRGDSGVYSVITGRRMTKGGNTQTVRFDRRTCTCGKWVAYHVPCSHVLACCNYQNVDPSTFVSSFYTVENYLRTWSGRFEPLEDEAYWNEYNGLVFEPNPNLERKKGRPKSRRIRNEMDFQADKRVIHCSTCGKEGHTRRTCTQNRDND</sequence>
<dbReference type="Pfam" id="PF04434">
    <property type="entry name" value="SWIM"/>
    <property type="match status" value="1"/>
</dbReference>
<feature type="domain" description="CCHC-type" evidence="6">
    <location>
        <begin position="970"/>
        <end position="985"/>
    </location>
</feature>
<dbReference type="PROSITE" id="PS50966">
    <property type="entry name" value="ZF_SWIM"/>
    <property type="match status" value="1"/>
</dbReference>
<proteinExistence type="predicted"/>
<evidence type="ECO:0000313" key="9">
    <source>
        <dbReference type="Proteomes" id="UP001291926"/>
    </source>
</evidence>
<evidence type="ECO:0000259" key="7">
    <source>
        <dbReference type="PROSITE" id="PS50966"/>
    </source>
</evidence>
<evidence type="ECO:0000256" key="2">
    <source>
        <dbReference type="ARBA" id="ARBA00022771"/>
    </source>
</evidence>
<evidence type="ECO:0000313" key="8">
    <source>
        <dbReference type="EMBL" id="KAK4480405.1"/>
    </source>
</evidence>
<evidence type="ECO:0000256" key="4">
    <source>
        <dbReference type="PROSITE-ProRule" id="PRU00047"/>
    </source>
</evidence>
<evidence type="ECO:0000256" key="1">
    <source>
        <dbReference type="ARBA" id="ARBA00022723"/>
    </source>
</evidence>
<keyword evidence="1" id="KW-0479">Metal-binding</keyword>
<feature type="compositionally biased region" description="Low complexity" evidence="5">
    <location>
        <begin position="335"/>
        <end position="345"/>
    </location>
</feature>
<dbReference type="Proteomes" id="UP001291926">
    <property type="component" value="Unassembled WGS sequence"/>
</dbReference>
<evidence type="ECO:0008006" key="10">
    <source>
        <dbReference type="Google" id="ProtNLM"/>
    </source>
</evidence>
<dbReference type="Pfam" id="PF10551">
    <property type="entry name" value="MULE"/>
    <property type="match status" value="1"/>
</dbReference>
<dbReference type="PANTHER" id="PTHR31973">
    <property type="entry name" value="POLYPROTEIN, PUTATIVE-RELATED"/>
    <property type="match status" value="1"/>
</dbReference>
<name>A0ABR0CTM0_9LAMI</name>
<dbReference type="InterPro" id="IPR006564">
    <property type="entry name" value="Znf_PMZ"/>
</dbReference>
<keyword evidence="3" id="KW-0862">Zinc</keyword>
<gene>
    <name evidence="8" type="ORF">RD792_013477</name>
</gene>